<sequence length="172" mass="19813">MSEFKKSLMTFESIIRNRGVKVTSIMSEWLAVWSKYLRFEQSFSPQRLIPYKRGTILHVHFGFNVGSEIGGSHYCIVMENNNNPESKTIVIMPLSSLSHGKTKESLHHSEVYLGKIIPWEQKESYAMPLQIRAISKLRIIKPKIKSDSIAKINAEQLTELDNKLKQLFTFAK</sequence>
<proteinExistence type="inferred from homology"/>
<dbReference type="AlphaFoldDB" id="A0A8J7W3I8"/>
<accession>A0A8J7W3I8</accession>
<dbReference type="InterPro" id="IPR003477">
    <property type="entry name" value="PemK-like"/>
</dbReference>
<dbReference type="RefSeq" id="WP_227018711.1">
    <property type="nucleotide sequence ID" value="NZ_JAGSND010000007.1"/>
</dbReference>
<dbReference type="Pfam" id="PF02452">
    <property type="entry name" value="PemK_toxin"/>
    <property type="match status" value="1"/>
</dbReference>
<reference evidence="3" key="2">
    <citation type="submission" date="2021-04" db="EMBL/GenBank/DDBJ databases">
        <authorList>
            <person name="Liu J."/>
        </authorList>
    </citation>
    <scope>NUCLEOTIDE SEQUENCE</scope>
    <source>
        <strain evidence="3">BAD-6</strain>
    </source>
</reference>
<gene>
    <name evidence="3" type="ORF">KCX82_11930</name>
</gene>
<dbReference type="SUPFAM" id="SSF50118">
    <property type="entry name" value="Cell growth inhibitor/plasmid maintenance toxic component"/>
    <property type="match status" value="1"/>
</dbReference>
<protein>
    <submittedName>
        <fullName evidence="3">Type II toxin-antitoxin system PemK/MazF family toxin</fullName>
    </submittedName>
</protein>
<name>A0A8J7W3I8_9FIRM</name>
<organism evidence="3 4">
    <name type="scientific">Sinanaerobacter chloroacetimidivorans</name>
    <dbReference type="NCBI Taxonomy" id="2818044"/>
    <lineage>
        <taxon>Bacteria</taxon>
        <taxon>Bacillati</taxon>
        <taxon>Bacillota</taxon>
        <taxon>Clostridia</taxon>
        <taxon>Peptostreptococcales</taxon>
        <taxon>Anaerovoracaceae</taxon>
        <taxon>Sinanaerobacter</taxon>
    </lineage>
</organism>
<evidence type="ECO:0000313" key="3">
    <source>
        <dbReference type="EMBL" id="MBR0598590.1"/>
    </source>
</evidence>
<keyword evidence="4" id="KW-1185">Reference proteome</keyword>
<reference evidence="3" key="1">
    <citation type="submission" date="2021-04" db="EMBL/GenBank/DDBJ databases">
        <title>Sinoanaerobacter chloroacetimidivorans sp. nov., an obligate anaerobic bacterium isolated from anaerobic sludge.</title>
        <authorList>
            <person name="Bao Y."/>
        </authorList>
    </citation>
    <scope>NUCLEOTIDE SEQUENCE</scope>
    <source>
        <strain evidence="3">BAD-6</strain>
    </source>
</reference>
<dbReference type="EMBL" id="JAGSND010000007">
    <property type="protein sequence ID" value="MBR0598590.1"/>
    <property type="molecule type" value="Genomic_DNA"/>
</dbReference>
<evidence type="ECO:0000313" key="4">
    <source>
        <dbReference type="Proteomes" id="UP000675664"/>
    </source>
</evidence>
<comment type="caution">
    <text evidence="3">The sequence shown here is derived from an EMBL/GenBank/DDBJ whole genome shotgun (WGS) entry which is preliminary data.</text>
</comment>
<dbReference type="InterPro" id="IPR011067">
    <property type="entry name" value="Plasmid_toxin/cell-grow_inhib"/>
</dbReference>
<keyword evidence="2" id="KW-1277">Toxin-antitoxin system</keyword>
<comment type="similarity">
    <text evidence="1">Belongs to the PemK/MazF family.</text>
</comment>
<dbReference type="Proteomes" id="UP000675664">
    <property type="component" value="Unassembled WGS sequence"/>
</dbReference>
<dbReference type="GO" id="GO:0003677">
    <property type="term" value="F:DNA binding"/>
    <property type="evidence" value="ECO:0007669"/>
    <property type="project" value="InterPro"/>
</dbReference>
<dbReference type="Gene3D" id="2.30.30.110">
    <property type="match status" value="1"/>
</dbReference>
<evidence type="ECO:0000256" key="2">
    <source>
        <dbReference type="ARBA" id="ARBA00022649"/>
    </source>
</evidence>
<evidence type="ECO:0000256" key="1">
    <source>
        <dbReference type="ARBA" id="ARBA00007521"/>
    </source>
</evidence>